<name>T1PWQ5_SALEN</name>
<organism evidence="1">
    <name type="scientific">Salmonella enteritidis</name>
    <dbReference type="NCBI Taxonomy" id="149539"/>
    <lineage>
        <taxon>Bacteria</taxon>
        <taxon>Pseudomonadati</taxon>
        <taxon>Pseudomonadota</taxon>
        <taxon>Gammaproteobacteria</taxon>
        <taxon>Enterobacterales</taxon>
        <taxon>Enterobacteriaceae</taxon>
        <taxon>Salmonella</taxon>
    </lineage>
</organism>
<accession>T1PWQ5</accession>
<reference evidence="1" key="1">
    <citation type="submission" date="2011-09" db="EMBL/GenBank/DDBJ databases">
        <title>Acquisition of an 89kb plasmid in Salmonella enterica Enteritidis confers increased invasiveness and promotes the growth of SE in eggs.</title>
        <authorList>
            <person name="Coward C."/>
            <person name="Sait L."/>
            <person name="Cogan T."/>
            <person name="Humphrey T.J."/>
            <person name="Maskell D.J."/>
        </authorList>
    </citation>
    <scope>NUCLEOTIDE SEQUENCE</scope>
    <source>
        <strain evidence="1">S1400/94</strain>
        <plasmid evidence="1">pS1400_89</plasmid>
    </source>
</reference>
<evidence type="ECO:0000313" key="1">
    <source>
        <dbReference type="EMBL" id="AFR24462.1"/>
    </source>
</evidence>
<gene>
    <name evidence="1" type="ORF">pS1400_89_0077</name>
</gene>
<keyword evidence="1" id="KW-0614">Plasmid</keyword>
<geneLocation type="plasmid" evidence="1">
    <name>pS1400_89</name>
</geneLocation>
<protein>
    <submittedName>
        <fullName evidence="1">Uncharacterized protein</fullName>
    </submittedName>
</protein>
<dbReference type="AlphaFoldDB" id="T1PWQ5"/>
<dbReference type="EMBL" id="JN796410">
    <property type="protein sequence ID" value="AFR24462.1"/>
    <property type="molecule type" value="Genomic_DNA"/>
</dbReference>
<sequence length="40" mass="4530">MPSPEKTGTFSSITTHKYREKIRCQKSGVKNSTLAFRWGA</sequence>
<proteinExistence type="predicted"/>